<comment type="caution">
    <text evidence="2">The sequence shown here is derived from an EMBL/GenBank/DDBJ whole genome shotgun (WGS) entry which is preliminary data.</text>
</comment>
<evidence type="ECO:0000313" key="3">
    <source>
        <dbReference type="Proteomes" id="UP001221142"/>
    </source>
</evidence>
<sequence length="185" mass="19216">MLSLTTVTLAGLLAVASAKPLAARQATTTCNPNFEGAGVSIIAVDVEWGVSTVVAGTLLQDDVGTFPPNATANWHVQQTGSFNPTTYIIKPISDNNLAVDVVHRQLTLEDVDGSKQSQLWEIECQQCFPGASTPGGGEYAVGCAIKSVPTGFCATLEMGSPLLAVLGPCTGVVAERFDFWTATGA</sequence>
<dbReference type="Proteomes" id="UP001221142">
    <property type="component" value="Unassembled WGS sequence"/>
</dbReference>
<dbReference type="AlphaFoldDB" id="A0AAD7BHJ8"/>
<feature type="chain" id="PRO_5042122910" description="Ricin B lectin domain-containing protein" evidence="1">
    <location>
        <begin position="19"/>
        <end position="185"/>
    </location>
</feature>
<keyword evidence="1" id="KW-0732">Signal</keyword>
<name>A0AAD7BHJ8_9AGAR</name>
<accession>A0AAD7BHJ8</accession>
<keyword evidence="3" id="KW-1185">Reference proteome</keyword>
<feature type="signal peptide" evidence="1">
    <location>
        <begin position="1"/>
        <end position="18"/>
    </location>
</feature>
<reference evidence="2" key="1">
    <citation type="submission" date="2023-03" db="EMBL/GenBank/DDBJ databases">
        <title>Massive genome expansion in bonnet fungi (Mycena s.s.) driven by repeated elements and novel gene families across ecological guilds.</title>
        <authorList>
            <consortium name="Lawrence Berkeley National Laboratory"/>
            <person name="Harder C.B."/>
            <person name="Miyauchi S."/>
            <person name="Viragh M."/>
            <person name="Kuo A."/>
            <person name="Thoen E."/>
            <person name="Andreopoulos B."/>
            <person name="Lu D."/>
            <person name="Skrede I."/>
            <person name="Drula E."/>
            <person name="Henrissat B."/>
            <person name="Morin E."/>
            <person name="Kohler A."/>
            <person name="Barry K."/>
            <person name="LaButti K."/>
            <person name="Morin E."/>
            <person name="Salamov A."/>
            <person name="Lipzen A."/>
            <person name="Mereny Z."/>
            <person name="Hegedus B."/>
            <person name="Baldrian P."/>
            <person name="Stursova M."/>
            <person name="Weitz H."/>
            <person name="Taylor A."/>
            <person name="Grigoriev I.V."/>
            <person name="Nagy L.G."/>
            <person name="Martin F."/>
            <person name="Kauserud H."/>
        </authorList>
    </citation>
    <scope>NUCLEOTIDE SEQUENCE</scope>
    <source>
        <strain evidence="2">9284</strain>
    </source>
</reference>
<dbReference type="EMBL" id="JARKIF010000016">
    <property type="protein sequence ID" value="KAJ7621293.1"/>
    <property type="molecule type" value="Genomic_DNA"/>
</dbReference>
<proteinExistence type="predicted"/>
<evidence type="ECO:0000256" key="1">
    <source>
        <dbReference type="SAM" id="SignalP"/>
    </source>
</evidence>
<evidence type="ECO:0000313" key="2">
    <source>
        <dbReference type="EMBL" id="KAJ7621293.1"/>
    </source>
</evidence>
<evidence type="ECO:0008006" key="4">
    <source>
        <dbReference type="Google" id="ProtNLM"/>
    </source>
</evidence>
<protein>
    <recommendedName>
        <fullName evidence="4">Ricin B lectin domain-containing protein</fullName>
    </recommendedName>
</protein>
<gene>
    <name evidence="2" type="ORF">FB45DRAFT_928879</name>
</gene>
<organism evidence="2 3">
    <name type="scientific">Roridomyces roridus</name>
    <dbReference type="NCBI Taxonomy" id="1738132"/>
    <lineage>
        <taxon>Eukaryota</taxon>
        <taxon>Fungi</taxon>
        <taxon>Dikarya</taxon>
        <taxon>Basidiomycota</taxon>
        <taxon>Agaricomycotina</taxon>
        <taxon>Agaricomycetes</taxon>
        <taxon>Agaricomycetidae</taxon>
        <taxon>Agaricales</taxon>
        <taxon>Marasmiineae</taxon>
        <taxon>Mycenaceae</taxon>
        <taxon>Roridomyces</taxon>
    </lineage>
</organism>